<evidence type="ECO:0000313" key="1">
    <source>
        <dbReference type="EMBL" id="CAE0057828.1"/>
    </source>
</evidence>
<proteinExistence type="predicted"/>
<organism evidence="1">
    <name type="scientific">Rhodosorus marinus</name>
    <dbReference type="NCBI Taxonomy" id="101924"/>
    <lineage>
        <taxon>Eukaryota</taxon>
        <taxon>Rhodophyta</taxon>
        <taxon>Stylonematophyceae</taxon>
        <taxon>Stylonematales</taxon>
        <taxon>Stylonemataceae</taxon>
        <taxon>Rhodosorus</taxon>
    </lineage>
</organism>
<dbReference type="EMBL" id="HBHW01033531">
    <property type="protein sequence ID" value="CAE0057829.1"/>
    <property type="molecule type" value="Transcribed_RNA"/>
</dbReference>
<gene>
    <name evidence="1" type="ORF">RMAR00112_LOCUS25882</name>
    <name evidence="2" type="ORF">RMAR00112_LOCUS25883</name>
</gene>
<sequence length="258" mass="27554">MEGLGFVGAGAGGAVGVGVGRSGVVCRAEEGVVEVSRRAVLLSTVSVVGGLLGGAQQASAEAVSGRSVVNGVLSAYGLPQIPDKGGFTPILEEYGSDKIVEFLYPSAWLVTKEQSGIDRPRLNQDRVVPTINIGDYRKAESLAFYSTPASGKGTFDVPIDKLAKIAIQLPNPDYRMLKDKKIATNGYRLTSFKFDTYTTSGYMGERRALVASTVIDDTVFLLGGVCSELRYKKVEELLLTAMENFKVTKVQSLKNKTA</sequence>
<accession>A0A7S3A2S0</accession>
<evidence type="ECO:0000313" key="2">
    <source>
        <dbReference type="EMBL" id="CAE0057829.1"/>
    </source>
</evidence>
<name>A0A7S3A2S0_9RHOD</name>
<dbReference type="AlphaFoldDB" id="A0A7S3A2S0"/>
<reference evidence="1" key="1">
    <citation type="submission" date="2021-01" db="EMBL/GenBank/DDBJ databases">
        <authorList>
            <person name="Corre E."/>
            <person name="Pelletier E."/>
            <person name="Niang G."/>
            <person name="Scheremetjew M."/>
            <person name="Finn R."/>
            <person name="Kale V."/>
            <person name="Holt S."/>
            <person name="Cochrane G."/>
            <person name="Meng A."/>
            <person name="Brown T."/>
            <person name="Cohen L."/>
        </authorList>
    </citation>
    <scope>NUCLEOTIDE SEQUENCE</scope>
    <source>
        <strain evidence="1">CCMP 769</strain>
    </source>
</reference>
<evidence type="ECO:0008006" key="3">
    <source>
        <dbReference type="Google" id="ProtNLM"/>
    </source>
</evidence>
<protein>
    <recommendedName>
        <fullName evidence="3">PsbP C-terminal domain-containing protein</fullName>
    </recommendedName>
</protein>
<dbReference type="EMBL" id="HBHW01033530">
    <property type="protein sequence ID" value="CAE0057828.1"/>
    <property type="molecule type" value="Transcribed_RNA"/>
</dbReference>